<keyword evidence="3" id="KW-1185">Reference proteome</keyword>
<dbReference type="SUPFAM" id="SSF54909">
    <property type="entry name" value="Dimeric alpha+beta barrel"/>
    <property type="match status" value="1"/>
</dbReference>
<organism evidence="2 3">
    <name type="scientific">Pontibacter arcticus</name>
    <dbReference type="NCBI Taxonomy" id="2080288"/>
    <lineage>
        <taxon>Bacteria</taxon>
        <taxon>Pseudomonadati</taxon>
        <taxon>Bacteroidota</taxon>
        <taxon>Cytophagia</taxon>
        <taxon>Cytophagales</taxon>
        <taxon>Hymenobacteraceae</taxon>
        <taxon>Pontibacter</taxon>
    </lineage>
</organism>
<name>A0A364RF91_9BACT</name>
<dbReference type="OrthoDB" id="9798115at2"/>
<dbReference type="InterPro" id="IPR007138">
    <property type="entry name" value="ABM_dom"/>
</dbReference>
<feature type="domain" description="ABM" evidence="1">
    <location>
        <begin position="2"/>
        <end position="90"/>
    </location>
</feature>
<keyword evidence="2" id="KW-0560">Oxidoreductase</keyword>
<reference evidence="2 3" key="1">
    <citation type="submission" date="2018-06" db="EMBL/GenBank/DDBJ databases">
        <authorList>
            <person name="Liu Z.-W."/>
        </authorList>
    </citation>
    <scope>NUCLEOTIDE SEQUENCE [LARGE SCALE GENOMIC DNA]</scope>
    <source>
        <strain evidence="2 3">2b14</strain>
    </source>
</reference>
<comment type="caution">
    <text evidence="2">The sequence shown here is derived from an EMBL/GenBank/DDBJ whole genome shotgun (WGS) entry which is preliminary data.</text>
</comment>
<dbReference type="GO" id="GO:0004497">
    <property type="term" value="F:monooxygenase activity"/>
    <property type="evidence" value="ECO:0007669"/>
    <property type="project" value="UniProtKB-KW"/>
</dbReference>
<evidence type="ECO:0000259" key="1">
    <source>
        <dbReference type="PROSITE" id="PS51725"/>
    </source>
</evidence>
<dbReference type="EMBL" id="QMDV01000002">
    <property type="protein sequence ID" value="RAU82942.1"/>
    <property type="molecule type" value="Genomic_DNA"/>
</dbReference>
<gene>
    <name evidence="2" type="ORF">DP923_06790</name>
</gene>
<protein>
    <submittedName>
        <fullName evidence="2">Antibiotic biosynthesis monooxygenase</fullName>
    </submittedName>
</protein>
<dbReference type="Gene3D" id="3.30.70.100">
    <property type="match status" value="1"/>
</dbReference>
<evidence type="ECO:0000313" key="3">
    <source>
        <dbReference type="Proteomes" id="UP000251692"/>
    </source>
</evidence>
<dbReference type="Pfam" id="PF03992">
    <property type="entry name" value="ABM"/>
    <property type="match status" value="1"/>
</dbReference>
<accession>A0A364RF91</accession>
<dbReference type="Proteomes" id="UP000251692">
    <property type="component" value="Unassembled WGS sequence"/>
</dbReference>
<reference evidence="2 3" key="2">
    <citation type="submission" date="2018-07" db="EMBL/GenBank/DDBJ databases">
        <title>Pontibacter sp. 2b14 genomic sequence and assembly.</title>
        <authorList>
            <person name="Du Z.-J."/>
        </authorList>
    </citation>
    <scope>NUCLEOTIDE SEQUENCE [LARGE SCALE GENOMIC DNA]</scope>
    <source>
        <strain evidence="2 3">2b14</strain>
    </source>
</reference>
<sequence length="98" mass="11445">MFIALSTFTIANDMAAEVREAFRKRPHMVDEAAGFMKLEVMYPQENENEIWLMTYWTDEESYKVWFGNHYKDSHQGIPKGLKLVPGSTKVRFLEHVCG</sequence>
<dbReference type="PROSITE" id="PS51725">
    <property type="entry name" value="ABM"/>
    <property type="match status" value="1"/>
</dbReference>
<dbReference type="InterPro" id="IPR011008">
    <property type="entry name" value="Dimeric_a/b-barrel"/>
</dbReference>
<evidence type="ECO:0000313" key="2">
    <source>
        <dbReference type="EMBL" id="RAU82942.1"/>
    </source>
</evidence>
<keyword evidence="2" id="KW-0503">Monooxygenase</keyword>
<proteinExistence type="predicted"/>
<dbReference type="AlphaFoldDB" id="A0A364RF91"/>
<dbReference type="RefSeq" id="WP_112305092.1">
    <property type="nucleotide sequence ID" value="NZ_QMDV01000002.1"/>
</dbReference>